<accession>Q01TX6</accession>
<dbReference type="PANTHER" id="PTHR40081">
    <property type="entry name" value="CONCANAVALIN A-LIKE LECTIN/GLUCANASE"/>
    <property type="match status" value="1"/>
</dbReference>
<evidence type="ECO:0008006" key="5">
    <source>
        <dbReference type="Google" id="ProtNLM"/>
    </source>
</evidence>
<evidence type="ECO:0000313" key="4">
    <source>
        <dbReference type="EMBL" id="ABJ86894.1"/>
    </source>
</evidence>
<evidence type="ECO:0000259" key="3">
    <source>
        <dbReference type="Pfam" id="PF21346"/>
    </source>
</evidence>
<dbReference type="Pfam" id="PF21345">
    <property type="entry name" value="PcRGLX_2nd"/>
    <property type="match status" value="1"/>
</dbReference>
<dbReference type="KEGG" id="sus:Acid_5953"/>
<dbReference type="InParanoid" id="Q01TX6"/>
<dbReference type="InterPro" id="IPR048330">
    <property type="entry name" value="PcRGLX/YetA_2nd"/>
</dbReference>
<dbReference type="Pfam" id="PF19501">
    <property type="entry name" value="PcRGLX_1st"/>
    <property type="match status" value="1"/>
</dbReference>
<evidence type="ECO:0000259" key="1">
    <source>
        <dbReference type="Pfam" id="PF19501"/>
    </source>
</evidence>
<feature type="domain" description="PcRGLX/YetA-like N-terminal RIFT barrel" evidence="1">
    <location>
        <begin position="32"/>
        <end position="101"/>
    </location>
</feature>
<organism evidence="4">
    <name type="scientific">Solibacter usitatus (strain Ellin6076)</name>
    <dbReference type="NCBI Taxonomy" id="234267"/>
    <lineage>
        <taxon>Bacteria</taxon>
        <taxon>Pseudomonadati</taxon>
        <taxon>Acidobacteriota</taxon>
        <taxon>Terriglobia</taxon>
        <taxon>Bryobacterales</taxon>
        <taxon>Solibacteraceae</taxon>
        <taxon>Candidatus Solibacter</taxon>
    </lineage>
</organism>
<dbReference type="eggNOG" id="ENOG502Z86X">
    <property type="taxonomic scope" value="Bacteria"/>
</dbReference>
<feature type="domain" description="PcRGLX/YetA-like central beta-sandwich" evidence="2">
    <location>
        <begin position="118"/>
        <end position="458"/>
    </location>
</feature>
<dbReference type="HOGENOM" id="CLU_005777_0_0_0"/>
<dbReference type="InterPro" id="IPR048331">
    <property type="entry name" value="PcRGLX/YetA_3rd"/>
</dbReference>
<feature type="domain" description="PcRGLX/YetA-like C-terminal alpha/alpha toroid" evidence="3">
    <location>
        <begin position="467"/>
        <end position="870"/>
    </location>
</feature>
<dbReference type="OrthoDB" id="262615at2"/>
<sequence length="871" mass="95950" precursor="true">MKITRRSAIGILASSVALEQQAPAQTGAAGAVELRWLDGSAPGVETGVTWGVPWTRGTVKREQTFALTADSGKALPVQAWPLAYWPDGSVKFSAFAAVTNAAGPLRLAPGTSAGGAAIKVAQSPQAVDIDTGKLQCRIPRSGSAFIGAMTVEGRVVARDGRLVCTLEDRSTAGVLRFPEFTSEIKKVEVEQSGPVRAVVRIEGVHKGGEREWLPFVVRLYFYAGIEPVRLVHTIVFDGDHEKDFIKGFGLVFAVPMREQVHNRHIRLSGEGEGLWSEPVQPLTGRRFLPGNPYADQLAGKRIANKESFNAAGQKLMTDWAIWDDFKLAQTTADGFTIQKRTNPESCWLDAIAGRRSSGLVFAGDVSGGLAVGVKNFWQSFPAGLEVRKATSPAAELHVWLWSPEAPAMDLRHYDTRAHDLDSSYEDVQPGFSTPHGVARTSEMTLFPAGSVPKKAETAIQAKLAQAPPLLVAPPEHWHGTKTLGIWSLPDRSTPAKKALEDQLDAAFDFYHKEVEQRHWYGFWNFGDVMHQHDGARHEWRYDIGGFAWDNSELGTDMWLWYTFLRSGRADAFRMAEAMTRHTGEVDTYHVGRFAMLGSRHNVRHWGCGAKEARISQAAYRRFYYYLTADERTGDLMREAVNADYKATEIDPMRLASPLTKPLPYPGRVRGGPDWLAFAGNWMTEWERTGDTKWRDKIVAGMDSIAAMPFGFLTGPNQLYGYEPKTGKLYALEEQVGTYNLATIMGGGEVVFELNSLIDHAGWTKAWNQYCRLHTARRDVIERDEATGTEGAGAEFARPGRLSGYLYTLNKNAAFAKKAWSGVRIPRIAAVQVKGPDVVTAIDDVPAISTNSIAQGCLEAIEVLEMCGDQMG</sequence>
<dbReference type="STRING" id="234267.Acid_5953"/>
<dbReference type="PANTHER" id="PTHR40081:SF1">
    <property type="entry name" value="TAT PATHWAY SIGNAL SEQUENCE DOMAIN PROTEIN"/>
    <property type="match status" value="1"/>
</dbReference>
<protein>
    <recommendedName>
        <fullName evidence="5">Tat pathway signal sequence domain protein</fullName>
    </recommendedName>
</protein>
<gene>
    <name evidence="4" type="ordered locus">Acid_5953</name>
</gene>
<proteinExistence type="predicted"/>
<dbReference type="Pfam" id="PF21346">
    <property type="entry name" value="PcRGLX_3rd"/>
    <property type="match status" value="1"/>
</dbReference>
<reference evidence="4" key="1">
    <citation type="submission" date="2006-10" db="EMBL/GenBank/DDBJ databases">
        <title>Complete sequence of Solibacter usitatus Ellin6076.</title>
        <authorList>
            <consortium name="US DOE Joint Genome Institute"/>
            <person name="Copeland A."/>
            <person name="Lucas S."/>
            <person name="Lapidus A."/>
            <person name="Barry K."/>
            <person name="Detter J.C."/>
            <person name="Glavina del Rio T."/>
            <person name="Hammon N."/>
            <person name="Israni S."/>
            <person name="Dalin E."/>
            <person name="Tice H."/>
            <person name="Pitluck S."/>
            <person name="Thompson L.S."/>
            <person name="Brettin T."/>
            <person name="Bruce D."/>
            <person name="Han C."/>
            <person name="Tapia R."/>
            <person name="Gilna P."/>
            <person name="Schmutz J."/>
            <person name="Larimer F."/>
            <person name="Land M."/>
            <person name="Hauser L."/>
            <person name="Kyrpides N."/>
            <person name="Mikhailova N."/>
            <person name="Janssen P.H."/>
            <person name="Kuske C.R."/>
            <person name="Richardson P."/>
        </authorList>
    </citation>
    <scope>NUCLEOTIDE SEQUENCE</scope>
    <source>
        <strain evidence="4">Ellin6076</strain>
    </source>
</reference>
<dbReference type="AlphaFoldDB" id="Q01TX6"/>
<dbReference type="InterPro" id="IPR048329">
    <property type="entry name" value="PcRGLX_1st"/>
</dbReference>
<name>Q01TX6_SOLUE</name>
<dbReference type="InterPro" id="IPR045793">
    <property type="entry name" value="PcRGLX/YetA-like"/>
</dbReference>
<dbReference type="EMBL" id="CP000473">
    <property type="protein sequence ID" value="ABJ86894.1"/>
    <property type="molecule type" value="Genomic_DNA"/>
</dbReference>
<evidence type="ECO:0000259" key="2">
    <source>
        <dbReference type="Pfam" id="PF21345"/>
    </source>
</evidence>